<keyword evidence="7 10" id="KW-1133">Transmembrane helix</keyword>
<evidence type="ECO:0000256" key="9">
    <source>
        <dbReference type="SAM" id="MobiDB-lite"/>
    </source>
</evidence>
<feature type="region of interest" description="Disordered" evidence="9">
    <location>
        <begin position="554"/>
        <end position="580"/>
    </location>
</feature>
<dbReference type="Gene3D" id="3.40.30.10">
    <property type="entry name" value="Glutaredoxin"/>
    <property type="match status" value="1"/>
</dbReference>
<name>A0A507CSS8_9FUNG</name>
<dbReference type="STRING" id="286115.A0A507CSS8"/>
<dbReference type="Pfam" id="PF04756">
    <property type="entry name" value="OST3_OST6"/>
    <property type="match status" value="1"/>
</dbReference>
<evidence type="ECO:0000313" key="11">
    <source>
        <dbReference type="EMBL" id="TPX42199.1"/>
    </source>
</evidence>
<reference evidence="11 12" key="1">
    <citation type="journal article" date="2019" name="Sci. Rep.">
        <title>Comparative genomics of chytrid fungi reveal insights into the obligate biotrophic and pathogenic lifestyle of Synchytrium endobioticum.</title>
        <authorList>
            <person name="van de Vossenberg B.T.L.H."/>
            <person name="Warris S."/>
            <person name="Nguyen H.D.T."/>
            <person name="van Gent-Pelzer M.P.E."/>
            <person name="Joly D.L."/>
            <person name="van de Geest H.C."/>
            <person name="Bonants P.J.M."/>
            <person name="Smith D.S."/>
            <person name="Levesque C.A."/>
            <person name="van der Lee T.A.J."/>
        </authorList>
    </citation>
    <scope>NUCLEOTIDE SEQUENCE [LARGE SCALE GENOMIC DNA]</scope>
    <source>
        <strain evidence="11 12">MB42</strain>
    </source>
</reference>
<evidence type="ECO:0000256" key="10">
    <source>
        <dbReference type="SAM" id="Phobius"/>
    </source>
</evidence>
<keyword evidence="6" id="KW-0256">Endoplasmic reticulum</keyword>
<feature type="transmembrane region" description="Helical" evidence="10">
    <location>
        <begin position="176"/>
        <end position="194"/>
    </location>
</feature>
<comment type="function">
    <text evidence="1">Subunit of the oligosaccharyl transferase (OST) complex that catalyzes the initial transfer of a defined glycan (Glc(3)Man(9)GlcNAc(2) in eukaryotes) from the lipid carrier dolichol-pyrophosphate to an asparagine residue within an Asn-X-Ser/Thr consensus motif in nascent polypeptide chains, the first step in protein N-glycosylation. N-glycosylation occurs cotranslationally and the complex associates with the Sec61 complex at the channel-forming translocon complex that mediates protein translocation across the endoplasmic reticulum (ER). All subunits are required for a maximal enzyme activity.</text>
</comment>
<dbReference type="PANTHER" id="PTHR12692">
    <property type="entry name" value="DOLICHYL-DIPHOSPHOOLIGOSACCHARIDE--PROTEIN GLYCOSYLTRANSFERASE-RELATED"/>
    <property type="match status" value="1"/>
</dbReference>
<organism evidence="11 12">
    <name type="scientific">Synchytrium endobioticum</name>
    <dbReference type="NCBI Taxonomy" id="286115"/>
    <lineage>
        <taxon>Eukaryota</taxon>
        <taxon>Fungi</taxon>
        <taxon>Fungi incertae sedis</taxon>
        <taxon>Chytridiomycota</taxon>
        <taxon>Chytridiomycota incertae sedis</taxon>
        <taxon>Chytridiomycetes</taxon>
        <taxon>Synchytriales</taxon>
        <taxon>Synchytriaceae</taxon>
        <taxon>Synchytrium</taxon>
    </lineage>
</organism>
<feature type="compositionally biased region" description="Low complexity" evidence="9">
    <location>
        <begin position="555"/>
        <end position="569"/>
    </location>
</feature>
<evidence type="ECO:0000256" key="7">
    <source>
        <dbReference type="ARBA" id="ARBA00022989"/>
    </source>
</evidence>
<comment type="subcellular location">
    <subcellularLocation>
        <location evidence="2">Endoplasmic reticulum membrane</location>
        <topology evidence="2">Multi-pass membrane protein</topology>
    </subcellularLocation>
</comment>
<feature type="transmembrane region" description="Helical" evidence="10">
    <location>
        <begin position="206"/>
        <end position="224"/>
    </location>
</feature>
<feature type="transmembrane region" description="Helical" evidence="10">
    <location>
        <begin position="259"/>
        <end position="279"/>
    </location>
</feature>
<gene>
    <name evidence="11" type="ORF">SeMB42_g05237</name>
</gene>
<comment type="caution">
    <text evidence="11">The sequence shown here is derived from an EMBL/GenBank/DDBJ whole genome shotgun (WGS) entry which is preliminary data.</text>
</comment>
<feature type="transmembrane region" description="Helical" evidence="10">
    <location>
        <begin position="456"/>
        <end position="482"/>
    </location>
</feature>
<evidence type="ECO:0000256" key="1">
    <source>
        <dbReference type="ARBA" id="ARBA00002791"/>
    </source>
</evidence>
<keyword evidence="8 10" id="KW-0472">Membrane</keyword>
<feature type="region of interest" description="Disordered" evidence="9">
    <location>
        <begin position="372"/>
        <end position="394"/>
    </location>
</feature>
<evidence type="ECO:0000256" key="2">
    <source>
        <dbReference type="ARBA" id="ARBA00004477"/>
    </source>
</evidence>
<dbReference type="AlphaFoldDB" id="A0A507CSS8"/>
<dbReference type="PANTHER" id="PTHR12692:SF0">
    <property type="entry name" value="GH11935P"/>
    <property type="match status" value="1"/>
</dbReference>
<proteinExistence type="inferred from homology"/>
<dbReference type="GO" id="GO:0018279">
    <property type="term" value="P:protein N-linked glycosylation via asparagine"/>
    <property type="evidence" value="ECO:0007669"/>
    <property type="project" value="TreeGrafter"/>
</dbReference>
<keyword evidence="4 10" id="KW-0812">Transmembrane</keyword>
<evidence type="ECO:0000313" key="12">
    <source>
        <dbReference type="Proteomes" id="UP000317494"/>
    </source>
</evidence>
<protein>
    <submittedName>
        <fullName evidence="11">Uncharacterized protein</fullName>
    </submittedName>
</protein>
<comment type="similarity">
    <text evidence="3">Belongs to the OST3/OST6 family.</text>
</comment>
<sequence length="721" mass="79120">MLMTAVSIPKSVAETSSASRDKVEWLESKRVSTPTEPIHLDTDSYNMLTSNPRNYSLITVLTALAPKYGCQVCLEFDAELRVLASSWSKQYEEGRLYFTVLDFADGADVFRKLNLNTAPHVLYFPPSDGPYATDGVDHQVYPVMQTGVAAESLAAFIRSHAHVDIKIRRQPNYTNWVTGTVGFLFVALVIRWQWDALVGVYQDYRLWQALCLAIILFMCSGFMWNQIRGAPFSGVQAGRVELFAPGFGSQYVLETQVMAILYGATAAAAVGLVVFVPSINDAGTQRAYLAGGYERASVGEIALQNRQLLLNRTPSWFSYQQQYLEEIIMDLTKFMPLDAIDKAAFVTTVERRPLVLDMAYKHVGHAKIGQTLSRTSTLGRKQPRPPSDNQEDAQVDGCEVSSCNADEATFDNYGAGSGIPSDVGVSVRSPDHLKGARSRANHAVETLLAPHTVPAFLLGSIVALATAPTVAVFILGAFTIVLGQHLSLSTLRLINGVYTSNQDACIDNPCIKTLSFLYRILDRAIDLLPIPARLDIRHRKDDICTHCVKERHARASSSTSPESSDADPALPDTPTGRHIDTSDMREMLQSMNTGLAAINEALFLNDYLTRETAEAARLHRLLMDEAKEFIAELRDVRDSVRETWDSGSMEYDTRSMPAILGAPGRTHLDSSGSSFWSTASMESLYDTSGSVHGSHGDSSVARNALTERRKEALIAGCAPLG</sequence>
<dbReference type="Proteomes" id="UP000317494">
    <property type="component" value="Unassembled WGS sequence"/>
</dbReference>
<evidence type="ECO:0000256" key="3">
    <source>
        <dbReference type="ARBA" id="ARBA00009561"/>
    </source>
</evidence>
<evidence type="ECO:0000256" key="5">
    <source>
        <dbReference type="ARBA" id="ARBA00022729"/>
    </source>
</evidence>
<accession>A0A507CSS8</accession>
<dbReference type="GO" id="GO:0008250">
    <property type="term" value="C:oligosaccharyltransferase complex"/>
    <property type="evidence" value="ECO:0007669"/>
    <property type="project" value="TreeGrafter"/>
</dbReference>
<evidence type="ECO:0000256" key="4">
    <source>
        <dbReference type="ARBA" id="ARBA00022692"/>
    </source>
</evidence>
<dbReference type="VEuPathDB" id="FungiDB:SeMB42_g05237"/>
<evidence type="ECO:0000256" key="6">
    <source>
        <dbReference type="ARBA" id="ARBA00022824"/>
    </source>
</evidence>
<keyword evidence="5" id="KW-0732">Signal</keyword>
<dbReference type="EMBL" id="QEAN01000241">
    <property type="protein sequence ID" value="TPX42199.1"/>
    <property type="molecule type" value="Genomic_DNA"/>
</dbReference>
<dbReference type="InterPro" id="IPR021149">
    <property type="entry name" value="OligosaccharylTrfase_OST3/OST6"/>
</dbReference>
<evidence type="ECO:0000256" key="8">
    <source>
        <dbReference type="ARBA" id="ARBA00023136"/>
    </source>
</evidence>
<keyword evidence="12" id="KW-1185">Reference proteome</keyword>